<evidence type="ECO:0000256" key="1">
    <source>
        <dbReference type="SAM" id="MobiDB-lite"/>
    </source>
</evidence>
<proteinExistence type="predicted"/>
<feature type="compositionally biased region" description="Acidic residues" evidence="1">
    <location>
        <begin position="87"/>
        <end position="106"/>
    </location>
</feature>
<dbReference type="AlphaFoldDB" id="A0A5C6WWQ7"/>
<accession>A0A5C6WWQ7</accession>
<evidence type="ECO:0000313" key="3">
    <source>
        <dbReference type="Proteomes" id="UP000321046"/>
    </source>
</evidence>
<gene>
    <name evidence="2" type="ORF">FRC96_15275</name>
</gene>
<dbReference type="PROSITE" id="PS51257">
    <property type="entry name" value="PROKAR_LIPOPROTEIN"/>
    <property type="match status" value="1"/>
</dbReference>
<comment type="caution">
    <text evidence="2">The sequence shown here is derived from an EMBL/GenBank/DDBJ whole genome shotgun (WGS) entry which is preliminary data.</text>
</comment>
<reference evidence="2 3" key="1">
    <citation type="submission" date="2019-08" db="EMBL/GenBank/DDBJ databases">
        <title>Bradymonadales sp. TMQ2.</title>
        <authorList>
            <person name="Liang Q."/>
        </authorList>
    </citation>
    <scope>NUCLEOTIDE SEQUENCE [LARGE SCALE GENOMIC DNA]</scope>
    <source>
        <strain evidence="2 3">TMQ2</strain>
    </source>
</reference>
<feature type="compositionally biased region" description="Acidic residues" evidence="1">
    <location>
        <begin position="56"/>
        <end position="79"/>
    </location>
</feature>
<feature type="region of interest" description="Disordered" evidence="1">
    <location>
        <begin position="54"/>
        <end position="154"/>
    </location>
</feature>
<sequence>MNTTAGRSPGLPLATLLTVVLGLGLMACDTNGQACESNVDCYVGEQCVLQTCLPQDEGDADSPAEDAGDVGDTDDVGDADDPRDTSDTEPPEDTGDADDADADADDQPPPTPSKSPLAKITPALASATTPSGVGAPTWAWPWASPQACNPPMFP</sequence>
<dbReference type="Proteomes" id="UP000321046">
    <property type="component" value="Unassembled WGS sequence"/>
</dbReference>
<dbReference type="EMBL" id="VOSL01000059">
    <property type="protein sequence ID" value="TXD33827.1"/>
    <property type="molecule type" value="Genomic_DNA"/>
</dbReference>
<protein>
    <submittedName>
        <fullName evidence="2">Uncharacterized protein</fullName>
    </submittedName>
</protein>
<evidence type="ECO:0000313" key="2">
    <source>
        <dbReference type="EMBL" id="TXD33827.1"/>
    </source>
</evidence>
<organism evidence="2 3">
    <name type="scientific">Lujinxingia vulgaris</name>
    <dbReference type="NCBI Taxonomy" id="2600176"/>
    <lineage>
        <taxon>Bacteria</taxon>
        <taxon>Deltaproteobacteria</taxon>
        <taxon>Bradymonadales</taxon>
        <taxon>Lujinxingiaceae</taxon>
        <taxon>Lujinxingia</taxon>
    </lineage>
</organism>
<name>A0A5C6WWQ7_9DELT</name>